<accession>A0A3Q9INY1</accession>
<organism evidence="7 8">
    <name type="scientific">Butyricimonas faecalis</name>
    <dbReference type="NCBI Taxonomy" id="2093856"/>
    <lineage>
        <taxon>Bacteria</taxon>
        <taxon>Pseudomonadati</taxon>
        <taxon>Bacteroidota</taxon>
        <taxon>Bacteroidia</taxon>
        <taxon>Bacteroidales</taxon>
        <taxon>Odoribacteraceae</taxon>
        <taxon>Butyricimonas</taxon>
    </lineage>
</organism>
<dbReference type="AlphaFoldDB" id="A0A3Q9INY1"/>
<dbReference type="CDD" id="cd02966">
    <property type="entry name" value="TlpA_like_family"/>
    <property type="match status" value="1"/>
</dbReference>
<dbReference type="OrthoDB" id="9794348at2"/>
<dbReference type="Pfam" id="PF08534">
    <property type="entry name" value="Redoxin"/>
    <property type="match status" value="1"/>
</dbReference>
<evidence type="ECO:0000313" key="7">
    <source>
        <dbReference type="EMBL" id="AZS30248.1"/>
    </source>
</evidence>
<dbReference type="EMBL" id="CP032819">
    <property type="protein sequence ID" value="AZS30248.1"/>
    <property type="molecule type" value="Genomic_DNA"/>
</dbReference>
<evidence type="ECO:0000256" key="4">
    <source>
        <dbReference type="ARBA" id="ARBA00023284"/>
    </source>
</evidence>
<evidence type="ECO:0000259" key="6">
    <source>
        <dbReference type="PROSITE" id="PS51352"/>
    </source>
</evidence>
<evidence type="ECO:0000313" key="8">
    <source>
        <dbReference type="Proteomes" id="UP000270673"/>
    </source>
</evidence>
<proteinExistence type="predicted"/>
<evidence type="ECO:0000256" key="1">
    <source>
        <dbReference type="ARBA" id="ARBA00004196"/>
    </source>
</evidence>
<feature type="chain" id="PRO_5018776740" evidence="5">
    <location>
        <begin position="22"/>
        <end position="169"/>
    </location>
</feature>
<dbReference type="PANTHER" id="PTHR42852:SF6">
    <property type="entry name" value="THIOL:DISULFIDE INTERCHANGE PROTEIN DSBE"/>
    <property type="match status" value="1"/>
</dbReference>
<dbReference type="PANTHER" id="PTHR42852">
    <property type="entry name" value="THIOL:DISULFIDE INTERCHANGE PROTEIN DSBE"/>
    <property type="match status" value="1"/>
</dbReference>
<keyword evidence="4" id="KW-0676">Redox-active center</keyword>
<dbReference type="GO" id="GO:0016491">
    <property type="term" value="F:oxidoreductase activity"/>
    <property type="evidence" value="ECO:0007669"/>
    <property type="project" value="InterPro"/>
</dbReference>
<feature type="signal peptide" evidence="5">
    <location>
        <begin position="1"/>
        <end position="21"/>
    </location>
</feature>
<dbReference type="Proteomes" id="UP000270673">
    <property type="component" value="Chromosome"/>
</dbReference>
<comment type="subcellular location">
    <subcellularLocation>
        <location evidence="1">Cell envelope</location>
    </subcellularLocation>
</comment>
<dbReference type="GO" id="GO:0017004">
    <property type="term" value="P:cytochrome complex assembly"/>
    <property type="evidence" value="ECO:0007669"/>
    <property type="project" value="UniProtKB-KW"/>
</dbReference>
<keyword evidence="5" id="KW-0732">Signal</keyword>
<evidence type="ECO:0000256" key="2">
    <source>
        <dbReference type="ARBA" id="ARBA00022748"/>
    </source>
</evidence>
<name>A0A3Q9INY1_9BACT</name>
<dbReference type="Gene3D" id="3.40.30.10">
    <property type="entry name" value="Glutaredoxin"/>
    <property type="match status" value="1"/>
</dbReference>
<dbReference type="InterPro" id="IPR050553">
    <property type="entry name" value="Thioredoxin_ResA/DsbE_sf"/>
</dbReference>
<sequence length="169" mass="19747">MRLKSLWFVVFMFLAVFQVMGAAKQADTTALKKGDKCPEFVFKDAQGKDHRLSELKGKYVFIDVWASWCYPCRKEYPYLQELEEKMEGKNIVFVGISCDHVEWRWTGALGMMKGIQWWIAGDESFLKAFRADRIPRFILLDRKGRVLELEMTRPSNAKTLDRLLKLKGL</sequence>
<dbReference type="InterPro" id="IPR013766">
    <property type="entry name" value="Thioredoxin_domain"/>
</dbReference>
<dbReference type="GO" id="GO:0030313">
    <property type="term" value="C:cell envelope"/>
    <property type="evidence" value="ECO:0007669"/>
    <property type="project" value="UniProtKB-SubCell"/>
</dbReference>
<dbReference type="InterPro" id="IPR013740">
    <property type="entry name" value="Redoxin"/>
</dbReference>
<protein>
    <submittedName>
        <fullName evidence="7">TlpA family protein disulfide reductase</fullName>
    </submittedName>
</protein>
<feature type="domain" description="Thioredoxin" evidence="6">
    <location>
        <begin position="31"/>
        <end position="169"/>
    </location>
</feature>
<keyword evidence="3" id="KW-1015">Disulfide bond</keyword>
<gene>
    <name evidence="7" type="ORF">D8S85_12305</name>
</gene>
<dbReference type="PROSITE" id="PS51352">
    <property type="entry name" value="THIOREDOXIN_2"/>
    <property type="match status" value="1"/>
</dbReference>
<keyword evidence="8" id="KW-1185">Reference proteome</keyword>
<evidence type="ECO:0000256" key="3">
    <source>
        <dbReference type="ARBA" id="ARBA00023157"/>
    </source>
</evidence>
<dbReference type="KEGG" id="buy:D8S85_12305"/>
<dbReference type="RefSeq" id="WP_106480907.1">
    <property type="nucleotide sequence ID" value="NZ_CP032819.1"/>
</dbReference>
<dbReference type="SUPFAM" id="SSF52833">
    <property type="entry name" value="Thioredoxin-like"/>
    <property type="match status" value="1"/>
</dbReference>
<keyword evidence="2" id="KW-0201">Cytochrome c-type biogenesis</keyword>
<evidence type="ECO:0000256" key="5">
    <source>
        <dbReference type="SAM" id="SignalP"/>
    </source>
</evidence>
<reference evidence="7 8" key="1">
    <citation type="submission" date="2018-10" db="EMBL/GenBank/DDBJ databases">
        <title>Butyricimonas faecalis sp. nov., isolated from human faeces and emended description of the genus Butyricimonas.</title>
        <authorList>
            <person name="Le Roy T."/>
            <person name="Van der Smissen P."/>
            <person name="Paquot A."/>
            <person name="Delzenne N."/>
            <person name="Muccioli G."/>
            <person name="Collet J.-F."/>
            <person name="Cani P.D."/>
        </authorList>
    </citation>
    <scope>NUCLEOTIDE SEQUENCE [LARGE SCALE GENOMIC DNA]</scope>
    <source>
        <strain evidence="7 8">H184</strain>
    </source>
</reference>
<dbReference type="InterPro" id="IPR036249">
    <property type="entry name" value="Thioredoxin-like_sf"/>
</dbReference>